<reference evidence="1" key="1">
    <citation type="submission" date="2021-02" db="EMBL/GenBank/DDBJ databases">
        <authorList>
            <person name="Han P."/>
        </authorList>
    </citation>
    <scope>NUCLEOTIDE SEQUENCE</scope>
    <source>
        <strain evidence="1">Nitrosomonas nitrosa 18-3D</strain>
    </source>
</reference>
<sequence length="42" mass="4743">MAVGLLGAPDKFEQPFDQLDFVLTQNVNKWLTDAFNDEKSAE</sequence>
<proteinExistence type="predicted"/>
<dbReference type="AlphaFoldDB" id="A0A8H9DAL1"/>
<dbReference type="RefSeq" id="WP_275587398.1">
    <property type="nucleotide sequence ID" value="NZ_CAJNAP010000018.1"/>
</dbReference>
<dbReference type="Proteomes" id="UP000601736">
    <property type="component" value="Unassembled WGS sequence"/>
</dbReference>
<protein>
    <submittedName>
        <fullName evidence="1">Uncharacterized protein</fullName>
    </submittedName>
</protein>
<organism evidence="1 2">
    <name type="scientific">Nitrosomonas nitrosa</name>
    <dbReference type="NCBI Taxonomy" id="52442"/>
    <lineage>
        <taxon>Bacteria</taxon>
        <taxon>Pseudomonadati</taxon>
        <taxon>Pseudomonadota</taxon>
        <taxon>Betaproteobacteria</taxon>
        <taxon>Nitrosomonadales</taxon>
        <taxon>Nitrosomonadaceae</taxon>
        <taxon>Nitrosomonas</taxon>
    </lineage>
</organism>
<gene>
    <name evidence="1" type="ORF">NMYAN_250029</name>
</gene>
<evidence type="ECO:0000313" key="1">
    <source>
        <dbReference type="EMBL" id="CAE6507460.1"/>
    </source>
</evidence>
<dbReference type="EMBL" id="CAJNAP010000018">
    <property type="protein sequence ID" value="CAE6507460.1"/>
    <property type="molecule type" value="Genomic_DNA"/>
</dbReference>
<comment type="caution">
    <text evidence="1">The sequence shown here is derived from an EMBL/GenBank/DDBJ whole genome shotgun (WGS) entry which is preliminary data.</text>
</comment>
<name>A0A8H9DAL1_9PROT</name>
<evidence type="ECO:0000313" key="2">
    <source>
        <dbReference type="Proteomes" id="UP000601736"/>
    </source>
</evidence>
<accession>A0A8H9DAL1</accession>